<sequence length="368" mass="40467">MANTTRAGALSIHGTNPQVRPFSGRPDGPPSPIERSHLALLLTVPRPDRHPSTRLRYPLLESVPLPSSSLSTLLTPSVQPEEHCFALNSATVIDRAVDLSAVGGTYANTRPTEFICLVLKLLQLQPEREIILEYLRAEEFKYLRALAAFYVRLTFDSLNVYEVLEPLLDDYRKIRFRGMDGSFTITTLDQFADDLLNAEMVCEIQLPRLTQRKVLEETEGLAPRRSKLGKAMGVLGATKEGEARGAEDGDESDEERGGRYLSRSPSASRSPSPASGAEEQEPEYWTEASDAEGDAGGRGRDVKRVRRKVQKARSASPAGSEGRYISRSPSPAGSDGRFVSRSPTRSPEPGGGEEDRMQIEVERVEGDV</sequence>
<evidence type="ECO:0000256" key="7">
    <source>
        <dbReference type="RuleBase" id="RU367025"/>
    </source>
</evidence>
<protein>
    <recommendedName>
        <fullName evidence="7">Pre-mRNA-splicing factor 38</fullName>
    </recommendedName>
</protein>
<evidence type="ECO:0000256" key="4">
    <source>
        <dbReference type="ARBA" id="ARBA00022728"/>
    </source>
</evidence>
<feature type="compositionally biased region" description="Basic and acidic residues" evidence="8">
    <location>
        <begin position="353"/>
        <end position="368"/>
    </location>
</feature>
<dbReference type="PANTHER" id="PTHR23142">
    <property type="entry name" value="PRE-MRNA-SPLICING FACTOR 38A-RELATED"/>
    <property type="match status" value="1"/>
</dbReference>
<keyword evidence="4 7" id="KW-0747">Spliceosome</keyword>
<feature type="region of interest" description="Disordered" evidence="8">
    <location>
        <begin position="226"/>
        <end position="368"/>
    </location>
</feature>
<keyword evidence="5 7" id="KW-0508">mRNA splicing</keyword>
<evidence type="ECO:0000256" key="5">
    <source>
        <dbReference type="ARBA" id="ARBA00023187"/>
    </source>
</evidence>
<dbReference type="Pfam" id="PF03371">
    <property type="entry name" value="PRP38"/>
    <property type="match status" value="1"/>
</dbReference>
<feature type="compositionally biased region" description="Acidic residues" evidence="8">
    <location>
        <begin position="278"/>
        <end position="293"/>
    </location>
</feature>
<keyword evidence="3 7" id="KW-0507">mRNA processing</keyword>
<gene>
    <name evidence="9" type="primary">SPOSA6832_03565</name>
</gene>
<dbReference type="GO" id="GO:0005681">
    <property type="term" value="C:spliceosomal complex"/>
    <property type="evidence" value="ECO:0007669"/>
    <property type="project" value="UniProtKB-KW"/>
</dbReference>
<reference evidence="10" key="1">
    <citation type="submission" date="2015-02" db="EMBL/GenBank/DDBJ databases">
        <authorList>
            <person name="Gon?alves P."/>
        </authorList>
    </citation>
    <scope>NUCLEOTIDE SEQUENCE [LARGE SCALE GENOMIC DNA]</scope>
</reference>
<dbReference type="Proteomes" id="UP000243876">
    <property type="component" value="Unassembled WGS sequence"/>
</dbReference>
<evidence type="ECO:0000256" key="3">
    <source>
        <dbReference type="ARBA" id="ARBA00022664"/>
    </source>
</evidence>
<comment type="subcellular location">
    <subcellularLocation>
        <location evidence="1 7">Nucleus</location>
    </subcellularLocation>
</comment>
<evidence type="ECO:0000313" key="10">
    <source>
        <dbReference type="Proteomes" id="UP000243876"/>
    </source>
</evidence>
<organism evidence="9 10">
    <name type="scientific">Sporidiobolus salmonicolor</name>
    <name type="common">Yeast-like fungus</name>
    <name type="synonym">Sporobolomyces salmonicolor</name>
    <dbReference type="NCBI Taxonomy" id="5005"/>
    <lineage>
        <taxon>Eukaryota</taxon>
        <taxon>Fungi</taxon>
        <taxon>Dikarya</taxon>
        <taxon>Basidiomycota</taxon>
        <taxon>Pucciniomycotina</taxon>
        <taxon>Microbotryomycetes</taxon>
        <taxon>Sporidiobolales</taxon>
        <taxon>Sporidiobolaceae</taxon>
        <taxon>Sporobolomyces</taxon>
    </lineage>
</organism>
<feature type="compositionally biased region" description="Low complexity" evidence="8">
    <location>
        <begin position="262"/>
        <end position="275"/>
    </location>
</feature>
<comment type="similarity">
    <text evidence="2 7">Belongs to the PRP38 family.</text>
</comment>
<accession>A0A0D6EQH1</accession>
<proteinExistence type="inferred from homology"/>
<feature type="region of interest" description="Disordered" evidence="8">
    <location>
        <begin position="1"/>
        <end position="34"/>
    </location>
</feature>
<dbReference type="GO" id="GO:0000398">
    <property type="term" value="P:mRNA splicing, via spliceosome"/>
    <property type="evidence" value="ECO:0007669"/>
    <property type="project" value="UniProtKB-UniRule"/>
</dbReference>
<evidence type="ECO:0000256" key="6">
    <source>
        <dbReference type="ARBA" id="ARBA00023242"/>
    </source>
</evidence>
<dbReference type="OrthoDB" id="190958at2759"/>
<evidence type="ECO:0000256" key="8">
    <source>
        <dbReference type="SAM" id="MobiDB-lite"/>
    </source>
</evidence>
<evidence type="ECO:0000256" key="1">
    <source>
        <dbReference type="ARBA" id="ARBA00004123"/>
    </source>
</evidence>
<keyword evidence="6 7" id="KW-0539">Nucleus</keyword>
<evidence type="ECO:0000313" key="9">
    <source>
        <dbReference type="EMBL" id="CEQ41825.1"/>
    </source>
</evidence>
<comment type="function">
    <text evidence="7">Required for pre-mRNA splicing.</text>
</comment>
<evidence type="ECO:0000256" key="2">
    <source>
        <dbReference type="ARBA" id="ARBA00006164"/>
    </source>
</evidence>
<name>A0A0D6EQH1_SPOSA</name>
<dbReference type="AlphaFoldDB" id="A0A0D6EQH1"/>
<dbReference type="EMBL" id="CENE01000018">
    <property type="protein sequence ID" value="CEQ41825.1"/>
    <property type="molecule type" value="Genomic_DNA"/>
</dbReference>
<keyword evidence="10" id="KW-1185">Reference proteome</keyword>
<dbReference type="InterPro" id="IPR005037">
    <property type="entry name" value="PRP38"/>
</dbReference>